<protein>
    <recommendedName>
        <fullName evidence="4">Tellurium resistance protein</fullName>
    </recommendedName>
</protein>
<keyword evidence="3" id="KW-1185">Reference proteome</keyword>
<feature type="transmembrane region" description="Helical" evidence="1">
    <location>
        <begin position="50"/>
        <end position="71"/>
    </location>
</feature>
<comment type="caution">
    <text evidence="2">The sequence shown here is derived from an EMBL/GenBank/DDBJ whole genome shotgun (WGS) entry which is preliminary data.</text>
</comment>
<feature type="transmembrane region" description="Helical" evidence="1">
    <location>
        <begin position="104"/>
        <end position="128"/>
    </location>
</feature>
<proteinExistence type="predicted"/>
<dbReference type="EMBL" id="SLXU01000009">
    <property type="protein sequence ID" value="TCP60579.1"/>
    <property type="molecule type" value="Genomic_DNA"/>
</dbReference>
<evidence type="ECO:0000256" key="1">
    <source>
        <dbReference type="SAM" id="Phobius"/>
    </source>
</evidence>
<keyword evidence="1" id="KW-1133">Transmembrane helix</keyword>
<keyword evidence="1" id="KW-0472">Membrane</keyword>
<dbReference type="AlphaFoldDB" id="A0A4R2REB1"/>
<evidence type="ECO:0000313" key="2">
    <source>
        <dbReference type="EMBL" id="TCP60579.1"/>
    </source>
</evidence>
<evidence type="ECO:0008006" key="4">
    <source>
        <dbReference type="Google" id="ProtNLM"/>
    </source>
</evidence>
<organism evidence="2 3">
    <name type="scientific">Rhodovulum bhavnagarense</name>
    <dbReference type="NCBI Taxonomy" id="992286"/>
    <lineage>
        <taxon>Bacteria</taxon>
        <taxon>Pseudomonadati</taxon>
        <taxon>Pseudomonadota</taxon>
        <taxon>Alphaproteobacteria</taxon>
        <taxon>Rhodobacterales</taxon>
        <taxon>Paracoccaceae</taxon>
        <taxon>Rhodovulum</taxon>
    </lineage>
</organism>
<dbReference type="Proteomes" id="UP000295050">
    <property type="component" value="Unassembled WGS sequence"/>
</dbReference>
<sequence>MTYGLLAWFVSDALVPAFPENADLGYFAVVNSIIGIMAGWLVMGRLVGHGYGVAVTSGIRTVVVLTVYALLVHSLWEMLQRALGMRYSGVMEALTGLVSLFGEFTFVLVTYPPAVAILLIGGIAAAWISEFVSRRWS</sequence>
<accession>A0A4R2REB1</accession>
<reference evidence="2 3" key="1">
    <citation type="submission" date="2019-03" db="EMBL/GenBank/DDBJ databases">
        <title>Genomic Encyclopedia of Type Strains, Phase IV (KMG-IV): sequencing the most valuable type-strain genomes for metagenomic binning, comparative biology and taxonomic classification.</title>
        <authorList>
            <person name="Goeker M."/>
        </authorList>
    </citation>
    <scope>NUCLEOTIDE SEQUENCE [LARGE SCALE GENOMIC DNA]</scope>
    <source>
        <strain evidence="2 3">DSM 24766</strain>
    </source>
</reference>
<name>A0A4R2REB1_9RHOB</name>
<gene>
    <name evidence="2" type="ORF">EV663_10985</name>
</gene>
<dbReference type="InterPro" id="IPR047784">
    <property type="entry name" value="TrgA"/>
</dbReference>
<dbReference type="NCBIfam" id="NF033773">
    <property type="entry name" value="tellur_TrgA"/>
    <property type="match status" value="1"/>
</dbReference>
<keyword evidence="1" id="KW-0812">Transmembrane</keyword>
<evidence type="ECO:0000313" key="3">
    <source>
        <dbReference type="Proteomes" id="UP000295050"/>
    </source>
</evidence>
<feature type="transmembrane region" description="Helical" evidence="1">
    <location>
        <begin position="24"/>
        <end position="43"/>
    </location>
</feature>